<evidence type="ECO:0000256" key="9">
    <source>
        <dbReference type="SAM" id="Phobius"/>
    </source>
</evidence>
<dbReference type="Gene3D" id="3.30.565.10">
    <property type="entry name" value="Histidine kinase-like ATPase, C-terminal domain"/>
    <property type="match status" value="1"/>
</dbReference>
<dbReference type="GO" id="GO:0005524">
    <property type="term" value="F:ATP binding"/>
    <property type="evidence" value="ECO:0007669"/>
    <property type="project" value="UniProtKB-KW"/>
</dbReference>
<dbReference type="RefSeq" id="WP_248206653.1">
    <property type="nucleotide sequence ID" value="NZ_JALNMH010000004.1"/>
</dbReference>
<feature type="transmembrane region" description="Helical" evidence="9">
    <location>
        <begin position="185"/>
        <end position="203"/>
    </location>
</feature>
<dbReference type="InterPro" id="IPR036097">
    <property type="entry name" value="HisK_dim/P_sf"/>
</dbReference>
<comment type="caution">
    <text evidence="12">The sequence shown here is derived from an EMBL/GenBank/DDBJ whole genome shotgun (WGS) entry which is preliminary data.</text>
</comment>
<evidence type="ECO:0000313" key="12">
    <source>
        <dbReference type="EMBL" id="MCK7593301.1"/>
    </source>
</evidence>
<feature type="region of interest" description="Disordered" evidence="8">
    <location>
        <begin position="554"/>
        <end position="577"/>
    </location>
</feature>
<keyword evidence="6" id="KW-0418">Kinase</keyword>
<dbReference type="InterPro" id="IPR036890">
    <property type="entry name" value="HATPase_C_sf"/>
</dbReference>
<gene>
    <name evidence="12" type="ORF">M0G41_06425</name>
</gene>
<dbReference type="SUPFAM" id="SSF47384">
    <property type="entry name" value="Homodimeric domain of signal transducing histidine kinase"/>
    <property type="match status" value="1"/>
</dbReference>
<organism evidence="12 13">
    <name type="scientific">Pseudomarimonas salicorniae</name>
    <dbReference type="NCBI Taxonomy" id="2933270"/>
    <lineage>
        <taxon>Bacteria</taxon>
        <taxon>Pseudomonadati</taxon>
        <taxon>Pseudomonadota</taxon>
        <taxon>Gammaproteobacteria</taxon>
        <taxon>Lysobacterales</taxon>
        <taxon>Lysobacteraceae</taxon>
        <taxon>Pseudomarimonas</taxon>
    </lineage>
</organism>
<dbReference type="SUPFAM" id="SSF55874">
    <property type="entry name" value="ATPase domain of HSP90 chaperone/DNA topoisomerase II/histidine kinase"/>
    <property type="match status" value="1"/>
</dbReference>
<keyword evidence="9" id="KW-0812">Transmembrane</keyword>
<evidence type="ECO:0000256" key="5">
    <source>
        <dbReference type="ARBA" id="ARBA00022679"/>
    </source>
</evidence>
<dbReference type="PROSITE" id="PS50885">
    <property type="entry name" value="HAMP"/>
    <property type="match status" value="1"/>
</dbReference>
<protein>
    <recommendedName>
        <fullName evidence="3">histidine kinase</fullName>
        <ecNumber evidence="3">2.7.13.3</ecNumber>
    </recommendedName>
</protein>
<evidence type="ECO:0000256" key="8">
    <source>
        <dbReference type="SAM" id="MobiDB-lite"/>
    </source>
</evidence>
<dbReference type="Proteomes" id="UP001431449">
    <property type="component" value="Unassembled WGS sequence"/>
</dbReference>
<dbReference type="EC" id="2.7.13.3" evidence="3"/>
<evidence type="ECO:0000259" key="11">
    <source>
        <dbReference type="PROSITE" id="PS50885"/>
    </source>
</evidence>
<name>A0ABT0GFI5_9GAMM</name>
<feature type="domain" description="Histidine kinase" evidence="10">
    <location>
        <begin position="325"/>
        <end position="556"/>
    </location>
</feature>
<keyword evidence="13" id="KW-1185">Reference proteome</keyword>
<dbReference type="PROSITE" id="PS50109">
    <property type="entry name" value="HIS_KIN"/>
    <property type="match status" value="1"/>
</dbReference>
<evidence type="ECO:0000313" key="13">
    <source>
        <dbReference type="Proteomes" id="UP001431449"/>
    </source>
</evidence>
<accession>A0ABT0GFI5</accession>
<comment type="subcellular location">
    <subcellularLocation>
        <location evidence="2">Membrane</location>
    </subcellularLocation>
</comment>
<dbReference type="InterPro" id="IPR003594">
    <property type="entry name" value="HATPase_dom"/>
</dbReference>
<sequence>MNASPSVEKKRVGTPADADAGWSAQLGRLPFHTKLAVISTGICLLCLMVAAGAMAAFQHQALAELLVNRAKTQAEVVAANSEAALSFMDRGAASLVLGNLEADPSIEEAQLRFLSSSGSEEPGDSLATYTRGGQPRALPDFAEDRTLREGDTLHLLQPVMQGGSPIGFLYLRVSLGELAVLRWRLLWLSGLLVLAVISLAWMLSRPLQGMVTRPVTELLHTTDAVRVSKDYTLRARVLANDELGRLTHAVNAMLAEVQAHDAARAMVETEIRDLNEQLEQKVRHRTQDLQASNLDLQEALASLRQTQTQLVESEKLAALGGLVAGVAHEINTPIGVCVTVASHLEESVLRMQRAYREGIRRSELEAFLEESHQAAEIINGNLRRAADLVRSFKQVAVDQGSEERRQFEAANYLAEVLRSVGPELRRQRIAVELDCPPGILLDSYPGVLAQIVTNLAINSRQHAFDGTSDAPRIQVRGRLEDGQFVMHFEDNGRGMTEEVRQHIFEPFFTTRRGSGGSGLGLHIVYNQVTKQLRGQISCDSEPGVGTRFVLRMPRVTPGRPEAPPPDMNLSQGGAPQG</sequence>
<evidence type="ECO:0000259" key="10">
    <source>
        <dbReference type="PROSITE" id="PS50109"/>
    </source>
</evidence>
<dbReference type="SMART" id="SM00388">
    <property type="entry name" value="HisKA"/>
    <property type="match status" value="1"/>
</dbReference>
<keyword evidence="12" id="KW-0547">Nucleotide-binding</keyword>
<feature type="coiled-coil region" evidence="7">
    <location>
        <begin position="257"/>
        <end position="316"/>
    </location>
</feature>
<keyword evidence="9" id="KW-0472">Membrane</keyword>
<keyword evidence="4" id="KW-0597">Phosphoprotein</keyword>
<evidence type="ECO:0000256" key="7">
    <source>
        <dbReference type="SAM" id="Coils"/>
    </source>
</evidence>
<reference evidence="12" key="1">
    <citation type="submission" date="2022-04" db="EMBL/GenBank/DDBJ databases">
        <title>Lysobacter sp. CAU 1642 isolated from sea sand.</title>
        <authorList>
            <person name="Kim W."/>
        </authorList>
    </citation>
    <scope>NUCLEOTIDE SEQUENCE</scope>
    <source>
        <strain evidence="12">CAU 1642</strain>
    </source>
</reference>
<evidence type="ECO:0000256" key="3">
    <source>
        <dbReference type="ARBA" id="ARBA00012438"/>
    </source>
</evidence>
<feature type="domain" description="HAMP" evidence="11">
    <location>
        <begin position="209"/>
        <end position="262"/>
    </location>
</feature>
<dbReference type="SMART" id="SM00304">
    <property type="entry name" value="HAMP"/>
    <property type="match status" value="1"/>
</dbReference>
<dbReference type="PANTHER" id="PTHR43065:SF47">
    <property type="match status" value="1"/>
</dbReference>
<dbReference type="InterPro" id="IPR003661">
    <property type="entry name" value="HisK_dim/P_dom"/>
</dbReference>
<dbReference type="SMART" id="SM00387">
    <property type="entry name" value="HATPase_c"/>
    <property type="match status" value="1"/>
</dbReference>
<dbReference type="EMBL" id="JALNMH010000004">
    <property type="protein sequence ID" value="MCK7593301.1"/>
    <property type="molecule type" value="Genomic_DNA"/>
</dbReference>
<feature type="transmembrane region" description="Helical" evidence="9">
    <location>
        <begin position="35"/>
        <end position="57"/>
    </location>
</feature>
<evidence type="ECO:0000256" key="6">
    <source>
        <dbReference type="ARBA" id="ARBA00022777"/>
    </source>
</evidence>
<dbReference type="Pfam" id="PF00672">
    <property type="entry name" value="HAMP"/>
    <property type="match status" value="1"/>
</dbReference>
<dbReference type="CDD" id="cd06225">
    <property type="entry name" value="HAMP"/>
    <property type="match status" value="1"/>
</dbReference>
<dbReference type="Pfam" id="PF02518">
    <property type="entry name" value="HATPase_c"/>
    <property type="match status" value="1"/>
</dbReference>
<dbReference type="Gene3D" id="1.10.287.130">
    <property type="match status" value="1"/>
</dbReference>
<dbReference type="InterPro" id="IPR005467">
    <property type="entry name" value="His_kinase_dom"/>
</dbReference>
<keyword evidence="12" id="KW-0067">ATP-binding</keyword>
<dbReference type="InterPro" id="IPR033417">
    <property type="entry name" value="CHASE8"/>
</dbReference>
<evidence type="ECO:0000256" key="2">
    <source>
        <dbReference type="ARBA" id="ARBA00004370"/>
    </source>
</evidence>
<dbReference type="InterPro" id="IPR004358">
    <property type="entry name" value="Sig_transdc_His_kin-like_C"/>
</dbReference>
<dbReference type="Pfam" id="PF17152">
    <property type="entry name" value="CHASE8"/>
    <property type="match status" value="1"/>
</dbReference>
<dbReference type="Gene3D" id="6.10.340.10">
    <property type="match status" value="1"/>
</dbReference>
<proteinExistence type="predicted"/>
<dbReference type="InterPro" id="IPR003660">
    <property type="entry name" value="HAMP_dom"/>
</dbReference>
<evidence type="ECO:0000256" key="1">
    <source>
        <dbReference type="ARBA" id="ARBA00000085"/>
    </source>
</evidence>
<dbReference type="PANTHER" id="PTHR43065">
    <property type="entry name" value="SENSOR HISTIDINE KINASE"/>
    <property type="match status" value="1"/>
</dbReference>
<dbReference type="CDD" id="cd00082">
    <property type="entry name" value="HisKA"/>
    <property type="match status" value="1"/>
</dbReference>
<evidence type="ECO:0000256" key="4">
    <source>
        <dbReference type="ARBA" id="ARBA00022553"/>
    </source>
</evidence>
<comment type="catalytic activity">
    <reaction evidence="1">
        <text>ATP + protein L-histidine = ADP + protein N-phospho-L-histidine.</text>
        <dbReference type="EC" id="2.7.13.3"/>
    </reaction>
</comment>
<dbReference type="CDD" id="cd00075">
    <property type="entry name" value="HATPase"/>
    <property type="match status" value="1"/>
</dbReference>
<dbReference type="PRINTS" id="PR00344">
    <property type="entry name" value="BCTRLSENSOR"/>
</dbReference>
<feature type="compositionally biased region" description="Polar residues" evidence="8">
    <location>
        <begin position="568"/>
        <end position="577"/>
    </location>
</feature>
<keyword evidence="9" id="KW-1133">Transmembrane helix</keyword>
<keyword evidence="5" id="KW-0808">Transferase</keyword>
<keyword evidence="7" id="KW-0175">Coiled coil</keyword>